<dbReference type="Pfam" id="PF13249">
    <property type="entry name" value="SQHop_cyclase_N"/>
    <property type="match status" value="1"/>
</dbReference>
<evidence type="ECO:0000259" key="5">
    <source>
        <dbReference type="Pfam" id="PF13243"/>
    </source>
</evidence>
<dbReference type="PROSITE" id="PS01074">
    <property type="entry name" value="TERPENE_SYNTHASES"/>
    <property type="match status" value="1"/>
</dbReference>
<dbReference type="InterPro" id="IPR032697">
    <property type="entry name" value="SQ_cyclase_N"/>
</dbReference>
<comment type="similarity">
    <text evidence="2">Belongs to the terpene cyclase/mutase family.</text>
</comment>
<reference evidence="8" key="1">
    <citation type="journal article" date="2019" name="Int. J. Syst. Evol. Microbiol.">
        <title>The Global Catalogue of Microorganisms (GCM) 10K type strain sequencing project: providing services to taxonomists for standard genome sequencing and annotation.</title>
        <authorList>
            <consortium name="The Broad Institute Genomics Platform"/>
            <consortium name="The Broad Institute Genome Sequencing Center for Infectious Disease"/>
            <person name="Wu L."/>
            <person name="Ma J."/>
        </authorList>
    </citation>
    <scope>NUCLEOTIDE SEQUENCE [LARGE SCALE GENOMIC DNA]</scope>
    <source>
        <strain evidence="8">NBRC 106396</strain>
    </source>
</reference>
<dbReference type="InterPro" id="IPR002365">
    <property type="entry name" value="Terpene_synthase_CS"/>
</dbReference>
<dbReference type="SUPFAM" id="SSF48239">
    <property type="entry name" value="Terpenoid cyclases/Protein prenyltransferases"/>
    <property type="match status" value="2"/>
</dbReference>
<evidence type="ECO:0000256" key="1">
    <source>
        <dbReference type="ARBA" id="ARBA00004999"/>
    </source>
</evidence>
<accession>A0ABW2NQ97</accession>
<proteinExistence type="inferred from homology"/>
<dbReference type="PANTHER" id="PTHR11764">
    <property type="entry name" value="TERPENE CYCLASE/MUTASE FAMILY MEMBER"/>
    <property type="match status" value="1"/>
</dbReference>
<comment type="pathway">
    <text evidence="1">Secondary metabolite biosynthesis; hopanoid biosynthesis.</text>
</comment>
<comment type="caution">
    <text evidence="7">The sequence shown here is derived from an EMBL/GenBank/DDBJ whole genome shotgun (WGS) entry which is preliminary data.</text>
</comment>
<dbReference type="PANTHER" id="PTHR11764:SF20">
    <property type="entry name" value="LANOSTEROL SYNTHASE"/>
    <property type="match status" value="1"/>
</dbReference>
<organism evidence="7 8">
    <name type="scientific">Fictibacillus iocasae</name>
    <dbReference type="NCBI Taxonomy" id="2715437"/>
    <lineage>
        <taxon>Bacteria</taxon>
        <taxon>Bacillati</taxon>
        <taxon>Bacillota</taxon>
        <taxon>Bacilli</taxon>
        <taxon>Bacillales</taxon>
        <taxon>Fictibacillaceae</taxon>
        <taxon>Fictibacillus</taxon>
    </lineage>
</organism>
<evidence type="ECO:0000256" key="4">
    <source>
        <dbReference type="ARBA" id="ARBA00023235"/>
    </source>
</evidence>
<feature type="domain" description="Squalene cyclase N-terminal" evidence="6">
    <location>
        <begin position="13"/>
        <end position="196"/>
    </location>
</feature>
<evidence type="ECO:0000313" key="7">
    <source>
        <dbReference type="EMBL" id="MFC7372580.1"/>
    </source>
</evidence>
<dbReference type="InterPro" id="IPR018333">
    <property type="entry name" value="Squalene_cyclase"/>
</dbReference>
<dbReference type="NCBIfam" id="TIGR01787">
    <property type="entry name" value="squalene_cyclas"/>
    <property type="match status" value="1"/>
</dbReference>
<dbReference type="EMBL" id="JBHTCP010000044">
    <property type="protein sequence ID" value="MFC7372580.1"/>
    <property type="molecule type" value="Genomic_DNA"/>
</dbReference>
<protein>
    <submittedName>
        <fullName evidence="7">Prenyltransferase/squalene oxidase repeat-containing protein</fullName>
    </submittedName>
</protein>
<dbReference type="Proteomes" id="UP001596549">
    <property type="component" value="Unassembled WGS sequence"/>
</dbReference>
<sequence length="612" mass="69492">MDWFDSIVTNVRQRCSHLLSLQAADGSWRFCFENTLMTDAYMIILLRSLDCEDNGLISQLSDRLMKLQEKDGTWKAYPDQRGGHLTSTIEAYTALLYSGNVQKDSIKMKKAAHYIRENSGLKRMGLLSKVFFACNGLYPWPEQEINTSMLFRLFSALNVDFFDFSSYARSHFSPALLAMSRKFTITSKWTPSLSHLNPIDDSMFWEDVKIDGLNTADSQISGGDEFLIKYILNRIEVDGTLLSYASTTFLMIYGLMAIGYKKDSPEIKQALQGLSSLACMTDDGLHIQNSPSAVWDTSLVNYALLSAGISPSHPKLLKSYHYLTKKQHTKCGDWQVHNQFAAPGGWGFSDSNSIHPDIDDTQAALRTMKYYSSSSKWAYQSYSLGKEWLLSMQNNDGGWAAFEKNTNKKWLKLLPIENAEDALTDPSSADLTGRTLEYLGSYEKMNGNFPAVQQAVSWLRRSQKLDGSWYGRWGICFIYGTWAAVTGMRSVGVPPQDRCIKRSVKWLLERQNADGGWGESCLSDEKKHYVPLYKSTLTQTAWALDTLISVFPYPTEQIKKGMDYLLDPLSDTDFSRTYPTGAGLPGSFYIYYHSYPHIWPLLALSHFYKEYR</sequence>
<dbReference type="Pfam" id="PF13243">
    <property type="entry name" value="SQHop_cyclase_C"/>
    <property type="match status" value="1"/>
</dbReference>
<dbReference type="InterPro" id="IPR032696">
    <property type="entry name" value="SQ_cyclase_C"/>
</dbReference>
<dbReference type="Gene3D" id="1.50.10.20">
    <property type="match status" value="2"/>
</dbReference>
<dbReference type="RefSeq" id="WP_379750161.1">
    <property type="nucleotide sequence ID" value="NZ_JBHTCP010000044.1"/>
</dbReference>
<evidence type="ECO:0000256" key="2">
    <source>
        <dbReference type="ARBA" id="ARBA00009755"/>
    </source>
</evidence>
<keyword evidence="3" id="KW-0677">Repeat</keyword>
<gene>
    <name evidence="7" type="ORF">ACFQPF_12955</name>
</gene>
<dbReference type="InterPro" id="IPR008930">
    <property type="entry name" value="Terpenoid_cyclase/PrenylTrfase"/>
</dbReference>
<evidence type="ECO:0000256" key="3">
    <source>
        <dbReference type="ARBA" id="ARBA00022737"/>
    </source>
</evidence>
<evidence type="ECO:0000259" key="6">
    <source>
        <dbReference type="Pfam" id="PF13249"/>
    </source>
</evidence>
<keyword evidence="8" id="KW-1185">Reference proteome</keyword>
<feature type="domain" description="Squalene cyclase C-terminal" evidence="5">
    <location>
        <begin position="292"/>
        <end position="607"/>
    </location>
</feature>
<dbReference type="SFLD" id="SFLDG01016">
    <property type="entry name" value="Prenyltransferase_Like_2"/>
    <property type="match status" value="1"/>
</dbReference>
<evidence type="ECO:0000313" key="8">
    <source>
        <dbReference type="Proteomes" id="UP001596549"/>
    </source>
</evidence>
<name>A0ABW2NQ97_9BACL</name>
<keyword evidence="4" id="KW-0413">Isomerase</keyword>